<feature type="domain" description="Alpha/beta hydrolase fold-3" evidence="3">
    <location>
        <begin position="73"/>
        <end position="298"/>
    </location>
</feature>
<dbReference type="GO" id="GO:0016787">
    <property type="term" value="F:hydrolase activity"/>
    <property type="evidence" value="ECO:0007669"/>
    <property type="project" value="InterPro"/>
</dbReference>
<protein>
    <recommendedName>
        <fullName evidence="3">Alpha/beta hydrolase fold-3 domain-containing protein</fullName>
    </recommendedName>
</protein>
<keyword evidence="2" id="KW-0812">Transmembrane</keyword>
<dbReference type="Gene3D" id="3.40.50.1820">
    <property type="entry name" value="alpha/beta hydrolase"/>
    <property type="match status" value="2"/>
</dbReference>
<dbReference type="InterPro" id="IPR050466">
    <property type="entry name" value="Carboxylest/Gibb_receptor"/>
</dbReference>
<feature type="transmembrane region" description="Helical" evidence="2">
    <location>
        <begin position="322"/>
        <end position="344"/>
    </location>
</feature>
<evidence type="ECO:0000256" key="2">
    <source>
        <dbReference type="SAM" id="Phobius"/>
    </source>
</evidence>
<organism evidence="4 5">
    <name type="scientific">Ziziphus jujuba var. spinosa</name>
    <dbReference type="NCBI Taxonomy" id="714518"/>
    <lineage>
        <taxon>Eukaryota</taxon>
        <taxon>Viridiplantae</taxon>
        <taxon>Streptophyta</taxon>
        <taxon>Embryophyta</taxon>
        <taxon>Tracheophyta</taxon>
        <taxon>Spermatophyta</taxon>
        <taxon>Magnoliopsida</taxon>
        <taxon>eudicotyledons</taxon>
        <taxon>Gunneridae</taxon>
        <taxon>Pentapetalae</taxon>
        <taxon>rosids</taxon>
        <taxon>fabids</taxon>
        <taxon>Rosales</taxon>
        <taxon>Rhamnaceae</taxon>
        <taxon>Paliureae</taxon>
        <taxon>Ziziphus</taxon>
    </lineage>
</organism>
<evidence type="ECO:0000313" key="4">
    <source>
        <dbReference type="EMBL" id="KAH7517962.1"/>
    </source>
</evidence>
<dbReference type="InterPro" id="IPR013094">
    <property type="entry name" value="AB_hydrolase_3"/>
</dbReference>
<accession>A0A978USW2</accession>
<sequence length="666" mass="73220">MSDEIAQDLSPLIIVYKDGPVKRLTGTDIIPPSLDLKTGVQSTDLFICSKTGLSARLYIPSAAINTSQKLPLLIYFHGGGFAAETPFCGTYHNYVNSLVAVANIVVVSVSYRLAPEDPIPAAYDDSWTAVKWVSSHSQGKGPSERVNSNADFSRVFFDGDSAGANIANNMAIRIGLLSDDDEEVVSIKLNGIVMVHPYFCGKDFIGNEPNNPAEKGWHDAVWHLACPSSSSGSDDPLINPAKDPNLGKVGCGRVLVCIAEKDGLRDRGLYYSELLGKKSGWKGVLEVMEAKGEGHVFHLRNPTCENASPTNKFTDIFAPQNLPYPIFILFAYFYFYFYFLLYAIDPSMSDEIVHDLYLIKVYKDGRVERSTDEDTIPPSLDHKTGVQSADLVVSAETGLSVRLYIPKTAINTHQKLPLLVYFHGGAFCIGSAFSPSCHNYINSIVGLANIVAVSVNYRRAPENPIPAAYDDSWDVVKWVASHFEGKGQSEWLNSNADLNRVFFAGDSAGANISHNMATWLGLSSSEEVVGRIKLKGIVLVHPYFSGKEPIGSEVDTLEMKVFMDAFWSLASPASTDGLDDPLINPEKDPNLGRLGCERVLVCLAEKDFLKERGCYYVESLRKSGWNGVVEVMEAKDEIHVFHLQKPGCENAIAMRQRIISFISQQD</sequence>
<dbReference type="Proteomes" id="UP000813462">
    <property type="component" value="Unassembled WGS sequence"/>
</dbReference>
<evidence type="ECO:0000256" key="1">
    <source>
        <dbReference type="ARBA" id="ARBA00010515"/>
    </source>
</evidence>
<dbReference type="AlphaFoldDB" id="A0A978USW2"/>
<dbReference type="InterPro" id="IPR029058">
    <property type="entry name" value="AB_hydrolase_fold"/>
</dbReference>
<reference evidence="4" key="1">
    <citation type="journal article" date="2021" name="Front. Plant Sci.">
        <title>Chromosome-Scale Genome Assembly for Chinese Sour Jujube and Insights Into Its Genome Evolution and Domestication Signature.</title>
        <authorList>
            <person name="Shen L.-Y."/>
            <person name="Luo H."/>
            <person name="Wang X.-L."/>
            <person name="Wang X.-M."/>
            <person name="Qiu X.-J."/>
            <person name="Liu H."/>
            <person name="Zhou S.-S."/>
            <person name="Jia K.-H."/>
            <person name="Nie S."/>
            <person name="Bao Y.-T."/>
            <person name="Zhang R.-G."/>
            <person name="Yun Q.-Z."/>
            <person name="Chai Y.-H."/>
            <person name="Lu J.-Y."/>
            <person name="Li Y."/>
            <person name="Zhao S.-W."/>
            <person name="Mao J.-F."/>
            <person name="Jia S.-G."/>
            <person name="Mao Y.-M."/>
        </authorList>
    </citation>
    <scope>NUCLEOTIDE SEQUENCE</scope>
    <source>
        <strain evidence="4">AT0</strain>
        <tissue evidence="4">Leaf</tissue>
    </source>
</reference>
<proteinExistence type="inferred from homology"/>
<gene>
    <name evidence="4" type="ORF">FEM48_Zijuj09G0119900</name>
</gene>
<feature type="domain" description="Alpha/beta hydrolase fold-3" evidence="3">
    <location>
        <begin position="419"/>
        <end position="642"/>
    </location>
</feature>
<keyword evidence="2" id="KW-0472">Membrane</keyword>
<keyword evidence="2" id="KW-1133">Transmembrane helix</keyword>
<evidence type="ECO:0000259" key="3">
    <source>
        <dbReference type="Pfam" id="PF07859"/>
    </source>
</evidence>
<dbReference type="Pfam" id="PF07859">
    <property type="entry name" value="Abhydrolase_3"/>
    <property type="match status" value="2"/>
</dbReference>
<comment type="similarity">
    <text evidence="1">Belongs to the 'GDXG' lipolytic enzyme family.</text>
</comment>
<dbReference type="SUPFAM" id="SSF53474">
    <property type="entry name" value="alpha/beta-Hydrolases"/>
    <property type="match status" value="2"/>
</dbReference>
<dbReference type="PANTHER" id="PTHR23024">
    <property type="entry name" value="ARYLACETAMIDE DEACETYLASE"/>
    <property type="match status" value="1"/>
</dbReference>
<dbReference type="EMBL" id="JAEACU010000009">
    <property type="protein sequence ID" value="KAH7517962.1"/>
    <property type="molecule type" value="Genomic_DNA"/>
</dbReference>
<name>A0A978USW2_ZIZJJ</name>
<evidence type="ECO:0000313" key="5">
    <source>
        <dbReference type="Proteomes" id="UP000813462"/>
    </source>
</evidence>
<dbReference type="PANTHER" id="PTHR23024:SF467">
    <property type="entry name" value="CARBOXYLESTERASE 12-RELATED"/>
    <property type="match status" value="1"/>
</dbReference>
<comment type="caution">
    <text evidence="4">The sequence shown here is derived from an EMBL/GenBank/DDBJ whole genome shotgun (WGS) entry which is preliminary data.</text>
</comment>